<keyword evidence="2" id="KW-1185">Reference proteome</keyword>
<sequence length="51" mass="6190">MDLWNTPIFDQVRSLYPELEWAQEYEVLRTWGGDELRMIPTSRLYTFPLPD</sequence>
<dbReference type="AlphaFoldDB" id="A0A024GXR2"/>
<proteinExistence type="predicted"/>
<gene>
    <name evidence="1" type="ORF">ARTSIC4J27_213</name>
</gene>
<dbReference type="EMBL" id="CAQI01000025">
    <property type="protein sequence ID" value="CCQ44289.1"/>
    <property type="molecule type" value="Genomic_DNA"/>
</dbReference>
<dbReference type="STRING" id="861266.ARTSIC4J27_213"/>
<name>A0A024GXR2_9MICC</name>
<organism evidence="1 2">
    <name type="scientific">Pseudarthrobacter siccitolerans</name>
    <dbReference type="NCBI Taxonomy" id="861266"/>
    <lineage>
        <taxon>Bacteria</taxon>
        <taxon>Bacillati</taxon>
        <taxon>Actinomycetota</taxon>
        <taxon>Actinomycetes</taxon>
        <taxon>Micrococcales</taxon>
        <taxon>Micrococcaceae</taxon>
        <taxon>Pseudarthrobacter</taxon>
    </lineage>
</organism>
<dbReference type="RefSeq" id="WP_161799516.1">
    <property type="nucleotide sequence ID" value="NZ_CAQI01000025.1"/>
</dbReference>
<dbReference type="Proteomes" id="UP000035722">
    <property type="component" value="Unassembled WGS sequence"/>
</dbReference>
<protein>
    <submittedName>
        <fullName evidence="1">Uncharacterized protein</fullName>
    </submittedName>
</protein>
<accession>A0A024GXR2</accession>
<comment type="caution">
    <text evidence="1">The sequence shown here is derived from an EMBL/GenBank/DDBJ whole genome shotgun (WGS) entry which is preliminary data.</text>
</comment>
<reference evidence="2" key="1">
    <citation type="journal article" date="2014" name="Genome Announc.">
        <title>Genome Sequence of Arthrobacter siccitolerans 4J27, a Xeroprotectant-Producing Desiccation-Tolerant Microorganism.</title>
        <authorList>
            <person name="Manzanera M."/>
            <person name="Santa-Cruz-Calvo L."/>
            <person name="Vilchez J.I."/>
            <person name="Garcia-Fontana C."/>
            <person name="Silva-Castro G.A."/>
            <person name="Calvo C."/>
            <person name="Gonzalez-Lopez J."/>
        </authorList>
    </citation>
    <scope>NUCLEOTIDE SEQUENCE [LARGE SCALE GENOMIC DNA]</scope>
    <source>
        <strain evidence="2">4J27</strain>
    </source>
</reference>
<evidence type="ECO:0000313" key="2">
    <source>
        <dbReference type="Proteomes" id="UP000035722"/>
    </source>
</evidence>
<evidence type="ECO:0000313" key="1">
    <source>
        <dbReference type="EMBL" id="CCQ44289.1"/>
    </source>
</evidence>